<dbReference type="RefSeq" id="WP_122208866.1">
    <property type="nucleotide sequence ID" value="NZ_JAAMQQ010000002.1"/>
</dbReference>
<dbReference type="OrthoDB" id="6890352at2"/>
<accession>A0A3M5P954</accession>
<gene>
    <name evidence="1" type="ORF">ALP40_00856</name>
</gene>
<dbReference type="AlphaFoldDB" id="A0A3M5P954"/>
<comment type="caution">
    <text evidence="1">The sequence shown here is derived from an EMBL/GenBank/DDBJ whole genome shotgun (WGS) entry which is preliminary data.</text>
</comment>
<organism evidence="1 2">
    <name type="scientific">Pseudomonas viridiflava</name>
    <name type="common">Phytomonas viridiflava</name>
    <dbReference type="NCBI Taxonomy" id="33069"/>
    <lineage>
        <taxon>Bacteria</taxon>
        <taxon>Pseudomonadati</taxon>
        <taxon>Pseudomonadota</taxon>
        <taxon>Gammaproteobacteria</taxon>
        <taxon>Pseudomonadales</taxon>
        <taxon>Pseudomonadaceae</taxon>
        <taxon>Pseudomonas</taxon>
    </lineage>
</organism>
<dbReference type="Gene3D" id="3.30.1460.10">
    <property type="match status" value="1"/>
</dbReference>
<reference evidence="1 2" key="1">
    <citation type="submission" date="2018-08" db="EMBL/GenBank/DDBJ databases">
        <title>Recombination of ecologically and evolutionarily significant loci maintains genetic cohesion in the Pseudomonas syringae species complex.</title>
        <authorList>
            <person name="Dillon M."/>
            <person name="Thakur S."/>
            <person name="Almeida R.N.D."/>
            <person name="Weir B.S."/>
            <person name="Guttman D.S."/>
        </authorList>
    </citation>
    <scope>NUCLEOTIDE SEQUENCE [LARGE SCALE GENOMIC DNA]</scope>
    <source>
        <strain evidence="1 2">ICMP 19473</strain>
    </source>
</reference>
<evidence type="ECO:0000313" key="2">
    <source>
        <dbReference type="Proteomes" id="UP000273854"/>
    </source>
</evidence>
<protein>
    <submittedName>
        <fullName evidence="1">Uncharacterized protein</fullName>
    </submittedName>
</protein>
<evidence type="ECO:0000313" key="1">
    <source>
        <dbReference type="EMBL" id="RMT80573.1"/>
    </source>
</evidence>
<dbReference type="Proteomes" id="UP000273854">
    <property type="component" value="Unassembled WGS sequence"/>
</dbReference>
<proteinExistence type="predicted"/>
<dbReference type="CDD" id="cd17025">
    <property type="entry name" value="T3SC_IA_ShcF-like"/>
    <property type="match status" value="1"/>
</dbReference>
<dbReference type="EMBL" id="RBTP01000042">
    <property type="protein sequence ID" value="RMT80573.1"/>
    <property type="molecule type" value="Genomic_DNA"/>
</dbReference>
<dbReference type="SUPFAM" id="SSF69635">
    <property type="entry name" value="Type III secretory system chaperone-like"/>
    <property type="match status" value="1"/>
</dbReference>
<sequence>MENRLKLLLMPVFKLLALPVDNLEASDSYVVTLEGGLAIELKQSPNDFLTVSCLIPISAERFKDLETLGILLQTNLLGLEHPPILTGAIVEQQKVILWTRQAFLLLDQAAIIHLFKRFAEQAQKMQGWLAVPLKENVEKVPQSSLSSSVKSSLSTGLKEVLV</sequence>
<name>A0A3M5P954_PSEVI</name>
<dbReference type="GO" id="GO:0030254">
    <property type="term" value="P:protein secretion by the type III secretion system"/>
    <property type="evidence" value="ECO:0007669"/>
    <property type="project" value="InterPro"/>
</dbReference>